<dbReference type="PANTHER" id="PTHR43531:SF11">
    <property type="entry name" value="METHYL-ACCEPTING CHEMOTAXIS PROTEIN 3"/>
    <property type="match status" value="1"/>
</dbReference>
<feature type="domain" description="Methyl-accepting transducer" evidence="6">
    <location>
        <begin position="327"/>
        <end position="556"/>
    </location>
</feature>
<dbReference type="EMBL" id="JARESE010000073">
    <property type="protein sequence ID" value="MDE8654062.1"/>
    <property type="molecule type" value="Genomic_DNA"/>
</dbReference>
<keyword evidence="5" id="KW-0472">Membrane</keyword>
<feature type="transmembrane region" description="Helical" evidence="5">
    <location>
        <begin position="190"/>
        <end position="211"/>
    </location>
</feature>
<keyword evidence="5" id="KW-0812">Transmembrane</keyword>
<dbReference type="PANTHER" id="PTHR43531">
    <property type="entry name" value="PROTEIN ICFG"/>
    <property type="match status" value="1"/>
</dbReference>
<dbReference type="InterPro" id="IPR003660">
    <property type="entry name" value="HAMP_dom"/>
</dbReference>
<dbReference type="Gene3D" id="6.10.340.10">
    <property type="match status" value="1"/>
</dbReference>
<evidence type="ECO:0000256" key="1">
    <source>
        <dbReference type="ARBA" id="ARBA00022500"/>
    </source>
</evidence>
<accession>A0ABT5WW22</accession>
<evidence type="ECO:0000256" key="3">
    <source>
        <dbReference type="PROSITE-ProRule" id="PRU00284"/>
    </source>
</evidence>
<dbReference type="SUPFAM" id="SSF158472">
    <property type="entry name" value="HAMP domain-like"/>
    <property type="match status" value="1"/>
</dbReference>
<sequence length="619" mass="65074">MPNFRNMTIGRKLMIMLSLLAVIVVGICAILITRMSAMNAVGEEIIKDHVPQALIADRINTATSDVEAASRGAIIAAGDATLRRRFEQQIDTLNAGIEDDYKKISSTDLDTSERGFIEGFHRKWADYTQAINQANRMLAAGNVGAATGLLLNKRGEFDSLSKDLTDFAGYQQGHITNATARANAAYEGGVWIAGVAIVLSLMAFVATYLMLVKLVAQPLGRITGALGELASGRLDVTVPVELTQDEVGELGQAMTRLRDMLVTAGRAKEEQAELLVSSVGTALNGLARGDLGTRIDADLSGPFATLKSDFNAAANELSTVIASVTRAASSVHAGSSEIRAASDDLSSRTEQQAASLESAASAMGKITQMVQESARGAAEVRATINKAHVRATEGGEVVRNAIDAMDSIEKSAQKITQIIDVIDGIAFQTNLLALNAGVEAARAGEAGKGFAVVATEVRALAQRSADAARDIKALISESAEHVGSGVRLVSDTGSVLDQIVDQVGQITTLIEGISSAAEEQAEGLTKVNTVVGEMDRMTQQNAAMVEESTAAARNLASQADELANLVQRFELGMTHRAASVATIARTARPAEAPAAARRAPASRGNLALASDESQDWSEF</sequence>
<dbReference type="Pfam" id="PF00015">
    <property type="entry name" value="MCPsignal"/>
    <property type="match status" value="1"/>
</dbReference>
<evidence type="ECO:0000313" key="9">
    <source>
        <dbReference type="Proteomes" id="UP001216253"/>
    </source>
</evidence>
<dbReference type="SUPFAM" id="SSF58104">
    <property type="entry name" value="Methyl-accepting chemotaxis protein (MCP) signaling domain"/>
    <property type="match status" value="1"/>
</dbReference>
<dbReference type="Proteomes" id="UP001216253">
    <property type="component" value="Unassembled WGS sequence"/>
</dbReference>
<dbReference type="InterPro" id="IPR024478">
    <property type="entry name" value="HlyB_4HB_MCP"/>
</dbReference>
<keyword evidence="5" id="KW-1133">Transmembrane helix</keyword>
<organism evidence="8 9">
    <name type="scientific">Novosphingobium album</name>
    <name type="common">ex Liu et al. 2023</name>
    <dbReference type="NCBI Taxonomy" id="3031130"/>
    <lineage>
        <taxon>Bacteria</taxon>
        <taxon>Pseudomonadati</taxon>
        <taxon>Pseudomonadota</taxon>
        <taxon>Alphaproteobacteria</taxon>
        <taxon>Sphingomonadales</taxon>
        <taxon>Sphingomonadaceae</taxon>
        <taxon>Novosphingobium</taxon>
    </lineage>
</organism>
<dbReference type="SMART" id="SM00304">
    <property type="entry name" value="HAMP"/>
    <property type="match status" value="2"/>
</dbReference>
<evidence type="ECO:0000313" key="8">
    <source>
        <dbReference type="EMBL" id="MDE8654062.1"/>
    </source>
</evidence>
<keyword evidence="9" id="KW-1185">Reference proteome</keyword>
<dbReference type="InterPro" id="IPR051310">
    <property type="entry name" value="MCP_chemotaxis"/>
</dbReference>
<proteinExistence type="inferred from homology"/>
<feature type="region of interest" description="Disordered" evidence="4">
    <location>
        <begin position="588"/>
        <end position="619"/>
    </location>
</feature>
<feature type="compositionally biased region" description="Low complexity" evidence="4">
    <location>
        <begin position="588"/>
        <end position="601"/>
    </location>
</feature>
<dbReference type="InterPro" id="IPR004089">
    <property type="entry name" value="MCPsignal_dom"/>
</dbReference>
<evidence type="ECO:0000256" key="5">
    <source>
        <dbReference type="SAM" id="Phobius"/>
    </source>
</evidence>
<evidence type="ECO:0000259" key="6">
    <source>
        <dbReference type="PROSITE" id="PS50111"/>
    </source>
</evidence>
<protein>
    <submittedName>
        <fullName evidence="8">Methyl-accepting chemotaxis protein</fullName>
    </submittedName>
</protein>
<reference evidence="8 9" key="1">
    <citation type="submission" date="2023-03" db="EMBL/GenBank/DDBJ databases">
        <title>NovoSphingobium album sp. nov. isolated from polycyclic aromatic hydrocarbons- and heavy-metal polluted soil.</title>
        <authorList>
            <person name="Liu Z."/>
            <person name="Wang K."/>
        </authorList>
    </citation>
    <scope>NUCLEOTIDE SEQUENCE [LARGE SCALE GENOMIC DNA]</scope>
    <source>
        <strain evidence="8 9">H3SJ31-1</strain>
    </source>
</reference>
<dbReference type="CDD" id="cd11386">
    <property type="entry name" value="MCP_signal"/>
    <property type="match status" value="1"/>
</dbReference>
<dbReference type="RefSeq" id="WP_275230181.1">
    <property type="nucleotide sequence ID" value="NZ_JARESE010000073.1"/>
</dbReference>
<evidence type="ECO:0000256" key="2">
    <source>
        <dbReference type="ARBA" id="ARBA00029447"/>
    </source>
</evidence>
<dbReference type="Pfam" id="PF00672">
    <property type="entry name" value="HAMP"/>
    <property type="match status" value="1"/>
</dbReference>
<evidence type="ECO:0000256" key="4">
    <source>
        <dbReference type="SAM" id="MobiDB-lite"/>
    </source>
</evidence>
<gene>
    <name evidence="8" type="ORF">PYV00_20420</name>
</gene>
<dbReference type="SMART" id="SM00283">
    <property type="entry name" value="MA"/>
    <property type="match status" value="1"/>
</dbReference>
<evidence type="ECO:0000259" key="7">
    <source>
        <dbReference type="PROSITE" id="PS50885"/>
    </source>
</evidence>
<feature type="domain" description="HAMP" evidence="7">
    <location>
        <begin position="213"/>
        <end position="266"/>
    </location>
</feature>
<name>A0ABT5WW22_9SPHN</name>
<dbReference type="Gene3D" id="1.10.287.950">
    <property type="entry name" value="Methyl-accepting chemotaxis protein"/>
    <property type="match status" value="1"/>
</dbReference>
<comment type="similarity">
    <text evidence="2">Belongs to the methyl-accepting chemotaxis (MCP) protein family.</text>
</comment>
<dbReference type="Pfam" id="PF12729">
    <property type="entry name" value="4HB_MCP_1"/>
    <property type="match status" value="1"/>
</dbReference>
<keyword evidence="3" id="KW-0807">Transducer</keyword>
<dbReference type="PROSITE" id="PS50885">
    <property type="entry name" value="HAMP"/>
    <property type="match status" value="2"/>
</dbReference>
<dbReference type="CDD" id="cd06225">
    <property type="entry name" value="HAMP"/>
    <property type="match status" value="1"/>
</dbReference>
<comment type="caution">
    <text evidence="8">The sequence shown here is derived from an EMBL/GenBank/DDBJ whole genome shotgun (WGS) entry which is preliminary data.</text>
</comment>
<dbReference type="PROSITE" id="PS50111">
    <property type="entry name" value="CHEMOTAXIS_TRANSDUC_2"/>
    <property type="match status" value="1"/>
</dbReference>
<feature type="domain" description="HAMP" evidence="7">
    <location>
        <begin position="276"/>
        <end position="322"/>
    </location>
</feature>
<keyword evidence="1" id="KW-0145">Chemotaxis</keyword>